<accession>A0A5N5EIZ4</accession>
<dbReference type="GO" id="GO:0004252">
    <property type="term" value="F:serine-type endopeptidase activity"/>
    <property type="evidence" value="ECO:0007669"/>
    <property type="project" value="InterPro"/>
</dbReference>
<evidence type="ECO:0000313" key="3">
    <source>
        <dbReference type="EMBL" id="KAB2590909.1"/>
    </source>
</evidence>
<dbReference type="InterPro" id="IPR000209">
    <property type="entry name" value="Peptidase_S8/S53_dom"/>
</dbReference>
<protein>
    <recommendedName>
        <fullName evidence="2">Peptidase S8/S53 domain-containing protein</fullName>
    </recommendedName>
</protein>
<evidence type="ECO:0000313" key="4">
    <source>
        <dbReference type="Proteomes" id="UP000326907"/>
    </source>
</evidence>
<evidence type="ECO:0000256" key="1">
    <source>
        <dbReference type="SAM" id="MobiDB-lite"/>
    </source>
</evidence>
<feature type="region of interest" description="Disordered" evidence="1">
    <location>
        <begin position="1"/>
        <end position="29"/>
    </location>
</feature>
<organism evidence="3 4">
    <name type="scientific">Streptomyces arboris</name>
    <dbReference type="NCBI Taxonomy" id="2600619"/>
    <lineage>
        <taxon>Bacteria</taxon>
        <taxon>Bacillati</taxon>
        <taxon>Actinomycetota</taxon>
        <taxon>Actinomycetes</taxon>
        <taxon>Kitasatosporales</taxon>
        <taxon>Streptomycetaceae</taxon>
        <taxon>Streptomyces</taxon>
    </lineage>
</organism>
<dbReference type="InterPro" id="IPR036852">
    <property type="entry name" value="Peptidase_S8/S53_dom_sf"/>
</dbReference>
<dbReference type="Pfam" id="PF00082">
    <property type="entry name" value="Peptidase_S8"/>
    <property type="match status" value="1"/>
</dbReference>
<evidence type="ECO:0000259" key="2">
    <source>
        <dbReference type="Pfam" id="PF00082"/>
    </source>
</evidence>
<proteinExistence type="predicted"/>
<dbReference type="Gene3D" id="3.40.50.200">
    <property type="entry name" value="Peptidase S8/S53 domain"/>
    <property type="match status" value="1"/>
</dbReference>
<gene>
    <name evidence="3" type="ORF">F5983_18760</name>
</gene>
<dbReference type="EMBL" id="VYUA01000016">
    <property type="protein sequence ID" value="KAB2590909.1"/>
    <property type="molecule type" value="Genomic_DNA"/>
</dbReference>
<reference evidence="3 4" key="1">
    <citation type="submission" date="2019-09" db="EMBL/GenBank/DDBJ databases">
        <authorList>
            <person name="Liu P."/>
        </authorList>
    </citation>
    <scope>NUCLEOTIDE SEQUENCE [LARGE SCALE GENOMIC DNA]</scope>
    <source>
        <strain evidence="3 4">TRM68085</strain>
    </source>
</reference>
<keyword evidence="4" id="KW-1185">Reference proteome</keyword>
<name>A0A5N5EIZ4_9ACTN</name>
<feature type="domain" description="Peptidase S8/S53" evidence="2">
    <location>
        <begin position="15"/>
        <end position="106"/>
    </location>
</feature>
<sequence length="127" mass="13341">MAFHRNPGPCSVWPQPDDEHTDTDGHGIGMAGLIAGTGRRNGGNGAFGLAPGVNDWLSSVPAEEGALAKEDLGRSNDLAQDKLDKLFDAWGKENKVKSDLSEAAAGEAGQSYFNGRKAAYVALRADN</sequence>
<dbReference type="GO" id="GO:0006508">
    <property type="term" value="P:proteolysis"/>
    <property type="evidence" value="ECO:0007669"/>
    <property type="project" value="InterPro"/>
</dbReference>
<comment type="caution">
    <text evidence="3">The sequence shown here is derived from an EMBL/GenBank/DDBJ whole genome shotgun (WGS) entry which is preliminary data.</text>
</comment>
<dbReference type="SUPFAM" id="SSF52743">
    <property type="entry name" value="Subtilisin-like"/>
    <property type="match status" value="1"/>
</dbReference>
<dbReference type="AlphaFoldDB" id="A0A5N5EIZ4"/>
<dbReference type="Proteomes" id="UP000326907">
    <property type="component" value="Unassembled WGS sequence"/>
</dbReference>